<keyword evidence="1" id="KW-0378">Hydrolase</keyword>
<evidence type="ECO:0000313" key="5">
    <source>
        <dbReference type="Proteomes" id="UP000623129"/>
    </source>
</evidence>
<evidence type="ECO:0000256" key="1">
    <source>
        <dbReference type="ARBA" id="ARBA00022801"/>
    </source>
</evidence>
<feature type="domain" description="Phosphatidic acid phosphatase type 2/haloperoxidase" evidence="3">
    <location>
        <begin position="117"/>
        <end position="225"/>
    </location>
</feature>
<sequence length="271" mass="30203">MQLSLAFPSIVNPSPYKFFSPISFPRLGASKKRVLKPKLFLKPFRGANLQGFAGRRMAKLNQENAIVEVDAVLRDESLDSSSGTSFRSFESAINKSSKWMVAGLFGLMILWKHDAEVLWAATGSIFNSYISVTLKRILNHERPSGLRSDPGMPSSHAQSIFYVSVFALLSLMQWLGVNVLTGSLGAAILAFGSYFSWLRVSQQLHTTSQVLVGALLGTIVSIAWFWLWHAFVYDAFLSSIWVRIIVVIGSISLCTAFVIYVTQNWLNDERI</sequence>
<accession>A0A833R3W8</accession>
<dbReference type="InterPro" id="IPR000326">
    <property type="entry name" value="PAP2/HPO"/>
</dbReference>
<dbReference type="SUPFAM" id="SSF48317">
    <property type="entry name" value="Acid phosphatase/Vanadium-dependent haloperoxidase"/>
    <property type="match status" value="1"/>
</dbReference>
<dbReference type="Proteomes" id="UP000623129">
    <property type="component" value="Unassembled WGS sequence"/>
</dbReference>
<dbReference type="InterPro" id="IPR036938">
    <property type="entry name" value="PAP2/HPO_sf"/>
</dbReference>
<gene>
    <name evidence="4" type="ORF">FCM35_KLT02383</name>
</gene>
<proteinExistence type="predicted"/>
<feature type="transmembrane region" description="Helical" evidence="2">
    <location>
        <begin position="210"/>
        <end position="228"/>
    </location>
</feature>
<feature type="transmembrane region" description="Helical" evidence="2">
    <location>
        <begin position="182"/>
        <end position="198"/>
    </location>
</feature>
<dbReference type="OrthoDB" id="302705at2759"/>
<dbReference type="Pfam" id="PF01569">
    <property type="entry name" value="PAP2"/>
    <property type="match status" value="1"/>
</dbReference>
<evidence type="ECO:0000313" key="4">
    <source>
        <dbReference type="EMBL" id="KAF3332806.1"/>
    </source>
</evidence>
<dbReference type="Gene3D" id="1.20.144.10">
    <property type="entry name" value="Phosphatidic acid phosphatase type 2/haloperoxidase"/>
    <property type="match status" value="1"/>
</dbReference>
<reference evidence="4" key="1">
    <citation type="submission" date="2020-01" db="EMBL/GenBank/DDBJ databases">
        <title>Genome sequence of Kobresia littledalei, the first chromosome-level genome in the family Cyperaceae.</title>
        <authorList>
            <person name="Qu G."/>
        </authorList>
    </citation>
    <scope>NUCLEOTIDE SEQUENCE</scope>
    <source>
        <strain evidence="4">C.B.Clarke</strain>
        <tissue evidence="4">Leaf</tissue>
    </source>
</reference>
<evidence type="ECO:0000256" key="2">
    <source>
        <dbReference type="SAM" id="Phobius"/>
    </source>
</evidence>
<dbReference type="PANTHER" id="PTHR11247">
    <property type="entry name" value="PALMITOYL-PROTEIN THIOESTERASE/DOLICHYLDIPHOSPHATASE 1"/>
    <property type="match status" value="1"/>
</dbReference>
<dbReference type="GO" id="GO:0047874">
    <property type="term" value="F:dolichyldiphosphatase activity"/>
    <property type="evidence" value="ECO:0007669"/>
    <property type="project" value="TreeGrafter"/>
</dbReference>
<keyword evidence="2" id="KW-1133">Transmembrane helix</keyword>
<dbReference type="AlphaFoldDB" id="A0A833R3W8"/>
<dbReference type="GO" id="GO:0005789">
    <property type="term" value="C:endoplasmic reticulum membrane"/>
    <property type="evidence" value="ECO:0007669"/>
    <property type="project" value="TreeGrafter"/>
</dbReference>
<comment type="caution">
    <text evidence="4">The sequence shown here is derived from an EMBL/GenBank/DDBJ whole genome shotgun (WGS) entry which is preliminary data.</text>
</comment>
<evidence type="ECO:0000259" key="3">
    <source>
        <dbReference type="SMART" id="SM00014"/>
    </source>
</evidence>
<dbReference type="EMBL" id="SWLB01000011">
    <property type="protein sequence ID" value="KAF3332806.1"/>
    <property type="molecule type" value="Genomic_DNA"/>
</dbReference>
<organism evidence="4 5">
    <name type="scientific">Carex littledalei</name>
    <dbReference type="NCBI Taxonomy" id="544730"/>
    <lineage>
        <taxon>Eukaryota</taxon>
        <taxon>Viridiplantae</taxon>
        <taxon>Streptophyta</taxon>
        <taxon>Embryophyta</taxon>
        <taxon>Tracheophyta</taxon>
        <taxon>Spermatophyta</taxon>
        <taxon>Magnoliopsida</taxon>
        <taxon>Liliopsida</taxon>
        <taxon>Poales</taxon>
        <taxon>Cyperaceae</taxon>
        <taxon>Cyperoideae</taxon>
        <taxon>Cariceae</taxon>
        <taxon>Carex</taxon>
        <taxon>Carex subgen. Euthyceras</taxon>
    </lineage>
</organism>
<dbReference type="PANTHER" id="PTHR11247:SF40">
    <property type="entry name" value="LIPID PHOSPHATE PHOSPHATASE EPSILON 1, CHLOROPLASTIC"/>
    <property type="match status" value="1"/>
</dbReference>
<feature type="transmembrane region" description="Helical" evidence="2">
    <location>
        <begin position="240"/>
        <end position="261"/>
    </location>
</feature>
<keyword evidence="2" id="KW-0472">Membrane</keyword>
<dbReference type="GO" id="GO:0008610">
    <property type="term" value="P:lipid biosynthetic process"/>
    <property type="evidence" value="ECO:0007669"/>
    <property type="project" value="TreeGrafter"/>
</dbReference>
<name>A0A833R3W8_9POAL</name>
<dbReference type="SMART" id="SM00014">
    <property type="entry name" value="acidPPc"/>
    <property type="match status" value="1"/>
</dbReference>
<protein>
    <submittedName>
        <fullName evidence="4">Lipid phosphate phosphatase epsilon 1</fullName>
    </submittedName>
</protein>
<keyword evidence="5" id="KW-1185">Reference proteome</keyword>
<dbReference type="GO" id="GO:0006487">
    <property type="term" value="P:protein N-linked glycosylation"/>
    <property type="evidence" value="ECO:0007669"/>
    <property type="project" value="TreeGrafter"/>
</dbReference>
<keyword evidence="2" id="KW-0812">Transmembrane</keyword>